<sequence>MKKNLWIILLTFFLLLLLALWWHYRQNQIEGLKRLKFCTEIRSGKEQKKKKGGTLYIERVQTAASEEFKWDVPVGLPLRLEVKFMNGTSFQINKVKLYAKEWEVASEHDPDKIPNIRFNFISPQSSVSGDIRISFEPGGSESAIGRDAKNIPKEQPTMKLGWVNEHEPEKKIRQLILHEFGHVLGLVHEHQLPGFNIRWDKEKVYEYYKITQNPPWKEEKVDSNIFFRYDKATLNSLKYDSTSIMHYEIPDSLTENKCCPVAGNFFLSEVDIEIVRKLYQITPCDWSEKCCYNSKGQRIPCKKTIKP</sequence>
<name>A0A1M6XEM1_9FLAO</name>
<dbReference type="InterPro" id="IPR024079">
    <property type="entry name" value="MetalloPept_cat_dom_sf"/>
</dbReference>
<proteinExistence type="predicted"/>
<dbReference type="STRING" id="946677.SAMN05444484_101109"/>
<dbReference type="SUPFAM" id="SSF55486">
    <property type="entry name" value="Metalloproteases ('zincins'), catalytic domain"/>
    <property type="match status" value="1"/>
</dbReference>
<dbReference type="GO" id="GO:0004222">
    <property type="term" value="F:metalloendopeptidase activity"/>
    <property type="evidence" value="ECO:0007669"/>
    <property type="project" value="InterPro"/>
</dbReference>
<dbReference type="AlphaFoldDB" id="A0A1M6XEM1"/>
<evidence type="ECO:0000313" key="3">
    <source>
        <dbReference type="Proteomes" id="UP000184028"/>
    </source>
</evidence>
<dbReference type="OrthoDB" id="3669864at2"/>
<gene>
    <name evidence="2" type="ORF">SAMN05444484_101109</name>
</gene>
<dbReference type="EMBL" id="FRBT01000001">
    <property type="protein sequence ID" value="SHL04392.1"/>
    <property type="molecule type" value="Genomic_DNA"/>
</dbReference>
<dbReference type="RefSeq" id="WP_068843432.1">
    <property type="nucleotide sequence ID" value="NZ_FRBT01000001.1"/>
</dbReference>
<dbReference type="InterPro" id="IPR001506">
    <property type="entry name" value="Peptidase_M12A"/>
</dbReference>
<reference evidence="3" key="1">
    <citation type="submission" date="2016-11" db="EMBL/GenBank/DDBJ databases">
        <authorList>
            <person name="Varghese N."/>
            <person name="Submissions S."/>
        </authorList>
    </citation>
    <scope>NUCLEOTIDE SEQUENCE [LARGE SCALE GENOMIC DNA]</scope>
    <source>
        <strain evidence="3">DSM 24724</strain>
    </source>
</reference>
<dbReference type="Pfam" id="PF01400">
    <property type="entry name" value="Astacin"/>
    <property type="match status" value="1"/>
</dbReference>
<dbReference type="Gene3D" id="3.40.390.10">
    <property type="entry name" value="Collagenase (Catalytic Domain)"/>
    <property type="match status" value="1"/>
</dbReference>
<feature type="domain" description="Peptidase M12A" evidence="1">
    <location>
        <begin position="174"/>
        <end position="248"/>
    </location>
</feature>
<accession>A0A1M6XEM1</accession>
<dbReference type="Proteomes" id="UP000184028">
    <property type="component" value="Unassembled WGS sequence"/>
</dbReference>
<organism evidence="2 3">
    <name type="scientific">Flavobacterium chilense</name>
    <dbReference type="NCBI Taxonomy" id="946677"/>
    <lineage>
        <taxon>Bacteria</taxon>
        <taxon>Pseudomonadati</taxon>
        <taxon>Bacteroidota</taxon>
        <taxon>Flavobacteriia</taxon>
        <taxon>Flavobacteriales</taxon>
        <taxon>Flavobacteriaceae</taxon>
        <taxon>Flavobacterium</taxon>
    </lineage>
</organism>
<evidence type="ECO:0000259" key="1">
    <source>
        <dbReference type="Pfam" id="PF01400"/>
    </source>
</evidence>
<dbReference type="GO" id="GO:0006508">
    <property type="term" value="P:proteolysis"/>
    <property type="evidence" value="ECO:0007669"/>
    <property type="project" value="InterPro"/>
</dbReference>
<keyword evidence="3" id="KW-1185">Reference proteome</keyword>
<evidence type="ECO:0000313" key="2">
    <source>
        <dbReference type="EMBL" id="SHL04392.1"/>
    </source>
</evidence>
<protein>
    <submittedName>
        <fullName evidence="2">Astacin (Peptidase family M12A)</fullName>
    </submittedName>
</protein>